<dbReference type="GO" id="GO:0031683">
    <property type="term" value="F:G-protein beta/gamma-subunit complex binding"/>
    <property type="evidence" value="ECO:0007669"/>
    <property type="project" value="InterPro"/>
</dbReference>
<evidence type="ECO:0000256" key="5">
    <source>
        <dbReference type="PIRSR" id="PIRSR601019-1"/>
    </source>
</evidence>
<dbReference type="GO" id="GO:0005525">
    <property type="term" value="F:GTP binding"/>
    <property type="evidence" value="ECO:0007669"/>
    <property type="project" value="UniProtKB-KW"/>
</dbReference>
<dbReference type="AlphaFoldDB" id="A0A9K3D1I1"/>
<comment type="caution">
    <text evidence="6">The sequence shown here is derived from an EMBL/GenBank/DDBJ whole genome shotgun (WGS) entry which is preliminary data.</text>
</comment>
<protein>
    <submittedName>
        <fullName evidence="6">Guanine nucleotide binding protein (G-protein), alpha subunit</fullName>
    </submittedName>
</protein>
<feature type="non-terminal residue" evidence="6">
    <location>
        <position position="82"/>
    </location>
</feature>
<keyword evidence="1" id="KW-0479">Metal-binding</keyword>
<feature type="binding site" evidence="5">
    <location>
        <position position="54"/>
    </location>
    <ligand>
        <name>GTP</name>
        <dbReference type="ChEBI" id="CHEBI:37565"/>
    </ligand>
</feature>
<evidence type="ECO:0000313" key="6">
    <source>
        <dbReference type="EMBL" id="GIQ86048.1"/>
    </source>
</evidence>
<evidence type="ECO:0000256" key="2">
    <source>
        <dbReference type="ARBA" id="ARBA00022741"/>
    </source>
</evidence>
<gene>
    <name evidence="6" type="ORF">KIPB_007823</name>
</gene>
<dbReference type="InterPro" id="IPR027417">
    <property type="entry name" value="P-loop_NTPase"/>
</dbReference>
<name>A0A9K3D1I1_9EUKA</name>
<organism evidence="6 7">
    <name type="scientific">Kipferlia bialata</name>
    <dbReference type="NCBI Taxonomy" id="797122"/>
    <lineage>
        <taxon>Eukaryota</taxon>
        <taxon>Metamonada</taxon>
        <taxon>Carpediemonas-like organisms</taxon>
        <taxon>Kipferlia</taxon>
    </lineage>
</organism>
<reference evidence="6 7" key="1">
    <citation type="journal article" date="2018" name="PLoS ONE">
        <title>The draft genome of Kipferlia bialata reveals reductive genome evolution in fornicate parasites.</title>
        <authorList>
            <person name="Tanifuji G."/>
            <person name="Takabayashi S."/>
            <person name="Kume K."/>
            <person name="Takagi M."/>
            <person name="Nakayama T."/>
            <person name="Kamikawa R."/>
            <person name="Inagaki Y."/>
            <person name="Hashimoto T."/>
        </authorList>
    </citation>
    <scope>NUCLEOTIDE SEQUENCE [LARGE SCALE GENOMIC DNA]</scope>
    <source>
        <strain evidence="6">NY0173</strain>
    </source>
</reference>
<dbReference type="Gene3D" id="3.40.50.300">
    <property type="entry name" value="P-loop containing nucleotide triphosphate hydrolases"/>
    <property type="match status" value="1"/>
</dbReference>
<dbReference type="SUPFAM" id="SSF52540">
    <property type="entry name" value="P-loop containing nucleoside triphosphate hydrolases"/>
    <property type="match status" value="1"/>
</dbReference>
<dbReference type="PROSITE" id="PS51882">
    <property type="entry name" value="G_ALPHA"/>
    <property type="match status" value="1"/>
</dbReference>
<dbReference type="OrthoDB" id="5817230at2759"/>
<dbReference type="GO" id="GO:0005834">
    <property type="term" value="C:heterotrimeric G-protein complex"/>
    <property type="evidence" value="ECO:0007669"/>
    <property type="project" value="TreeGrafter"/>
</dbReference>
<evidence type="ECO:0000256" key="1">
    <source>
        <dbReference type="ARBA" id="ARBA00022723"/>
    </source>
</evidence>
<dbReference type="GO" id="GO:0005737">
    <property type="term" value="C:cytoplasm"/>
    <property type="evidence" value="ECO:0007669"/>
    <property type="project" value="TreeGrafter"/>
</dbReference>
<dbReference type="PANTHER" id="PTHR10218:SF302">
    <property type="entry name" value="GUANINE NUCLEOTIDE-BINDING PROTEIN ALPHA-5 SUBUNIT"/>
    <property type="match status" value="1"/>
</dbReference>
<dbReference type="GO" id="GO:0046872">
    <property type="term" value="F:metal ion binding"/>
    <property type="evidence" value="ECO:0007669"/>
    <property type="project" value="UniProtKB-KW"/>
</dbReference>
<keyword evidence="2 5" id="KW-0547">Nucleotide-binding</keyword>
<dbReference type="InterPro" id="IPR001019">
    <property type="entry name" value="Gprotein_alpha_su"/>
</dbReference>
<keyword evidence="4" id="KW-0807">Transducer</keyword>
<dbReference type="PANTHER" id="PTHR10218">
    <property type="entry name" value="GTP-BINDING PROTEIN ALPHA SUBUNIT"/>
    <property type="match status" value="1"/>
</dbReference>
<dbReference type="EMBL" id="BDIP01002282">
    <property type="protein sequence ID" value="GIQ86048.1"/>
    <property type="molecule type" value="Genomic_DNA"/>
</dbReference>
<keyword evidence="3 5" id="KW-0342">GTP-binding</keyword>
<accession>A0A9K3D1I1</accession>
<evidence type="ECO:0000256" key="3">
    <source>
        <dbReference type="ARBA" id="ARBA00023134"/>
    </source>
</evidence>
<dbReference type="Proteomes" id="UP000265618">
    <property type="component" value="Unassembled WGS sequence"/>
</dbReference>
<proteinExistence type="predicted"/>
<dbReference type="Pfam" id="PF00503">
    <property type="entry name" value="G-alpha"/>
    <property type="match status" value="1"/>
</dbReference>
<evidence type="ECO:0000256" key="4">
    <source>
        <dbReference type="ARBA" id="ARBA00023224"/>
    </source>
</evidence>
<dbReference type="FunFam" id="3.40.50.300:FF:000692">
    <property type="entry name" value="Guanine nucleotide-binding protein subunit alpha"/>
    <property type="match status" value="1"/>
</dbReference>
<dbReference type="GO" id="GO:0007188">
    <property type="term" value="P:adenylate cyclase-modulating G protein-coupled receptor signaling pathway"/>
    <property type="evidence" value="ECO:0007669"/>
    <property type="project" value="TreeGrafter"/>
</dbReference>
<dbReference type="GO" id="GO:0003924">
    <property type="term" value="F:GTPase activity"/>
    <property type="evidence" value="ECO:0007669"/>
    <property type="project" value="InterPro"/>
</dbReference>
<keyword evidence="7" id="KW-1185">Reference proteome</keyword>
<dbReference type="GO" id="GO:0001664">
    <property type="term" value="F:G protein-coupled receptor binding"/>
    <property type="evidence" value="ECO:0007669"/>
    <property type="project" value="TreeGrafter"/>
</dbReference>
<evidence type="ECO:0000313" key="7">
    <source>
        <dbReference type="Proteomes" id="UP000265618"/>
    </source>
</evidence>
<sequence>PNNEASLRQCFPRYEVPDGERKCNVNRAITYIKNEFVSLNHNRRKMVYPYVTTATDSKNVQRVFATVKDIVLKINLRQTGLM</sequence>